<dbReference type="Pfam" id="PF06114">
    <property type="entry name" value="Peptidase_M78"/>
    <property type="match status" value="1"/>
</dbReference>
<gene>
    <name evidence="2" type="ORF">HMPREF3180_00058</name>
</gene>
<organism evidence="2 3">
    <name type="scientific">Leptotrichia wadei</name>
    <dbReference type="NCBI Taxonomy" id="157687"/>
    <lineage>
        <taxon>Bacteria</taxon>
        <taxon>Fusobacteriati</taxon>
        <taxon>Fusobacteriota</taxon>
        <taxon>Fusobacteriia</taxon>
        <taxon>Fusobacteriales</taxon>
        <taxon>Leptotrichiaceae</taxon>
        <taxon>Leptotrichia</taxon>
    </lineage>
</organism>
<proteinExistence type="predicted"/>
<dbReference type="InterPro" id="IPR010359">
    <property type="entry name" value="IrrE_HExxH"/>
</dbReference>
<keyword evidence="3" id="KW-1185">Reference proteome</keyword>
<evidence type="ECO:0000259" key="1">
    <source>
        <dbReference type="Pfam" id="PF06114"/>
    </source>
</evidence>
<dbReference type="PANTHER" id="PTHR43236">
    <property type="entry name" value="ANTITOXIN HIGA1"/>
    <property type="match status" value="1"/>
</dbReference>
<dbReference type="EMBL" id="LSDD01000004">
    <property type="protein sequence ID" value="KXB70264.1"/>
    <property type="molecule type" value="Genomic_DNA"/>
</dbReference>
<evidence type="ECO:0000313" key="3">
    <source>
        <dbReference type="Proteomes" id="UP000070483"/>
    </source>
</evidence>
<evidence type="ECO:0000313" key="2">
    <source>
        <dbReference type="EMBL" id="KXB70264.1"/>
    </source>
</evidence>
<comment type="caution">
    <text evidence="2">The sequence shown here is derived from an EMBL/GenBank/DDBJ whole genome shotgun (WGS) entry which is preliminary data.</text>
</comment>
<dbReference type="PANTHER" id="PTHR43236:SF1">
    <property type="entry name" value="BLL7220 PROTEIN"/>
    <property type="match status" value="1"/>
</dbReference>
<dbReference type="AlphaFoldDB" id="A0A134ARE0"/>
<dbReference type="STRING" id="157687.HMPREF3180_00058"/>
<sequence length="139" mass="16252">MRKLKSYDKFKSLARKLIAEHNTNNPFDLCSLLGIKVIYEDSFKSFFGMYCKIKDEKCIIINSSHDELTRRIICSHELGHSFQDHESVLFMKENYLFGTEQVENEANYFAAALVFGNLIPNDLVNDENKKMLNDLIRYL</sequence>
<name>A0A134ARE0_9FUSO</name>
<reference evidence="3" key="1">
    <citation type="submission" date="2016-01" db="EMBL/GenBank/DDBJ databases">
        <authorList>
            <person name="Mitreva M."/>
            <person name="Pepin K.H."/>
            <person name="Mihindukulasuriya K.A."/>
            <person name="Fulton R."/>
            <person name="Fronick C."/>
            <person name="O'Laughlin M."/>
            <person name="Miner T."/>
            <person name="Herter B."/>
            <person name="Rosa B.A."/>
            <person name="Cordes M."/>
            <person name="Tomlinson C."/>
            <person name="Wollam A."/>
            <person name="Palsikar V.B."/>
            <person name="Mardis E.R."/>
            <person name="Wilson R.K."/>
        </authorList>
    </citation>
    <scope>NUCLEOTIDE SEQUENCE [LARGE SCALE GENOMIC DNA]</scope>
    <source>
        <strain evidence="3">KA00185</strain>
    </source>
</reference>
<feature type="domain" description="IrrE N-terminal-like" evidence="1">
    <location>
        <begin position="32"/>
        <end position="131"/>
    </location>
</feature>
<accession>A0A134ARE0</accession>
<dbReference type="PATRIC" id="fig|157687.3.peg.60"/>
<protein>
    <submittedName>
        <fullName evidence="2">Toxin-antitoxin system, toxin component domain protein</fullName>
    </submittedName>
</protein>
<dbReference type="InterPro" id="IPR052345">
    <property type="entry name" value="Rad_response_metalloprotease"/>
</dbReference>
<dbReference type="Gene3D" id="1.10.10.2910">
    <property type="match status" value="1"/>
</dbReference>
<dbReference type="OrthoDB" id="9816277at2"/>
<dbReference type="Proteomes" id="UP000070483">
    <property type="component" value="Unassembled WGS sequence"/>
</dbReference>
<dbReference type="RefSeq" id="WP_060917166.1">
    <property type="nucleotide sequence ID" value="NZ_KQ959999.1"/>
</dbReference>